<sequence length="366" mass="38059">MALSDLIRPRSREQVVQRMLTVLSAGQGSVDPANFAPTNYVPGDPLRTLLELAGEGISDVERTQAALAAAGYLSTAEGAWLPELTLSQYGLARQASVFARGTGRFVATEAQAVTMPAGMIVGTASGLKFFTLVPAAIPAGTYADVPIRAEQPGAAYNVPINAITVLHTPLPGLSVTNVAGWLDEAGADEETDAALRRRASLRWSELGGGATADAYEYWAVSASASVDRVLVLDEHPRGQGTVDVVLWGTGGLGAAVVATVDAYIQDRRPLTADVQVYSASERVVPVTVTLYAPGGDRTTIAAQVLANLAALQQATGIGAVLYRAQLVEAAMLPAGMLDAQVSVGDIALGPVEALTLDITLAWRNTP</sequence>
<dbReference type="EMBL" id="JBHSOH010000001">
    <property type="protein sequence ID" value="MFC5846745.1"/>
    <property type="molecule type" value="Genomic_DNA"/>
</dbReference>
<dbReference type="PANTHER" id="PTHR37829:SF3">
    <property type="entry name" value="PROTEIN JAYE-RELATED"/>
    <property type="match status" value="1"/>
</dbReference>
<proteinExistence type="predicted"/>
<protein>
    <submittedName>
        <fullName evidence="2">Baseplate J/gp47 family protein</fullName>
    </submittedName>
</protein>
<evidence type="ECO:0000313" key="3">
    <source>
        <dbReference type="Proteomes" id="UP001595979"/>
    </source>
</evidence>
<accession>A0ABW1DEN8</accession>
<name>A0ABW1DEN8_9DEIO</name>
<reference evidence="3" key="1">
    <citation type="journal article" date="2019" name="Int. J. Syst. Evol. Microbiol.">
        <title>The Global Catalogue of Microorganisms (GCM) 10K type strain sequencing project: providing services to taxonomists for standard genome sequencing and annotation.</title>
        <authorList>
            <consortium name="The Broad Institute Genomics Platform"/>
            <consortium name="The Broad Institute Genome Sequencing Center for Infectious Disease"/>
            <person name="Wu L."/>
            <person name="Ma J."/>
        </authorList>
    </citation>
    <scope>NUCLEOTIDE SEQUENCE [LARGE SCALE GENOMIC DNA]</scope>
    <source>
        <strain evidence="3">CGMCC 1.15053</strain>
    </source>
</reference>
<feature type="domain" description="Baseplate protein J-like barrel" evidence="1">
    <location>
        <begin position="105"/>
        <end position="181"/>
    </location>
</feature>
<keyword evidence="3" id="KW-1185">Reference proteome</keyword>
<gene>
    <name evidence="2" type="ORF">ACFPQ6_00345</name>
</gene>
<dbReference type="InterPro" id="IPR052399">
    <property type="entry name" value="Phage_Baseplate_Assmbl_Protein"/>
</dbReference>
<dbReference type="PANTHER" id="PTHR37829">
    <property type="entry name" value="PHAGE-LIKE ELEMENT PBSX PROTEIN XKDT"/>
    <property type="match status" value="1"/>
</dbReference>
<evidence type="ECO:0000313" key="2">
    <source>
        <dbReference type="EMBL" id="MFC5846745.1"/>
    </source>
</evidence>
<dbReference type="Proteomes" id="UP001595979">
    <property type="component" value="Unassembled WGS sequence"/>
</dbReference>
<organism evidence="2 3">
    <name type="scientific">Deinococcus petrolearius</name>
    <dbReference type="NCBI Taxonomy" id="1751295"/>
    <lineage>
        <taxon>Bacteria</taxon>
        <taxon>Thermotogati</taxon>
        <taxon>Deinococcota</taxon>
        <taxon>Deinococci</taxon>
        <taxon>Deinococcales</taxon>
        <taxon>Deinococcaceae</taxon>
        <taxon>Deinococcus</taxon>
    </lineage>
</organism>
<evidence type="ECO:0000259" key="1">
    <source>
        <dbReference type="Pfam" id="PF04865"/>
    </source>
</evidence>
<comment type="caution">
    <text evidence="2">The sequence shown here is derived from an EMBL/GenBank/DDBJ whole genome shotgun (WGS) entry which is preliminary data.</text>
</comment>
<dbReference type="RefSeq" id="WP_380045070.1">
    <property type="nucleotide sequence ID" value="NZ_JBHSOH010000001.1"/>
</dbReference>
<dbReference type="Pfam" id="PF04865">
    <property type="entry name" value="Baseplate_J"/>
    <property type="match status" value="1"/>
</dbReference>
<dbReference type="InterPro" id="IPR006949">
    <property type="entry name" value="Barrel_Baseplate_J-like"/>
</dbReference>